<comment type="caution">
    <text evidence="9">The sequence shown here is derived from an EMBL/GenBank/DDBJ whole genome shotgun (WGS) entry which is preliminary data.</text>
</comment>
<name>A0ABQ4ETB9_9ACTN</name>
<feature type="transmembrane region" description="Helical" evidence="7">
    <location>
        <begin position="226"/>
        <end position="247"/>
    </location>
</feature>
<dbReference type="PANTHER" id="PTHR30151">
    <property type="entry name" value="ALKANE SULFONATE ABC TRANSPORTER-RELATED, MEMBRANE SUBUNIT"/>
    <property type="match status" value="1"/>
</dbReference>
<dbReference type="CDD" id="cd06261">
    <property type="entry name" value="TM_PBP2"/>
    <property type="match status" value="1"/>
</dbReference>
<evidence type="ECO:0000256" key="1">
    <source>
        <dbReference type="ARBA" id="ARBA00004651"/>
    </source>
</evidence>
<comment type="subcellular location">
    <subcellularLocation>
        <location evidence="1 7">Cell membrane</location>
        <topology evidence="1 7">Multi-pass membrane protein</topology>
    </subcellularLocation>
</comment>
<dbReference type="PANTHER" id="PTHR30151:SF20">
    <property type="entry name" value="ABC TRANSPORTER PERMEASE PROTEIN HI_0355-RELATED"/>
    <property type="match status" value="1"/>
</dbReference>
<dbReference type="PROSITE" id="PS50928">
    <property type="entry name" value="ABC_TM1"/>
    <property type="match status" value="1"/>
</dbReference>
<reference evidence="9 10" key="1">
    <citation type="submission" date="2021-01" db="EMBL/GenBank/DDBJ databases">
        <title>Whole genome shotgun sequence of Plantactinospora mayteni NBRC 109088.</title>
        <authorList>
            <person name="Komaki H."/>
            <person name="Tamura T."/>
        </authorList>
    </citation>
    <scope>NUCLEOTIDE SEQUENCE [LARGE SCALE GENOMIC DNA]</scope>
    <source>
        <strain evidence="9 10">NBRC 109088</strain>
    </source>
</reference>
<keyword evidence="4 7" id="KW-0812">Transmembrane</keyword>
<dbReference type="InterPro" id="IPR000515">
    <property type="entry name" value="MetI-like"/>
</dbReference>
<sequence>MPPRARSARLPHWRAALSTVGTPLVGIAGFIAAWWAAVVVLDVAPYIVPGPPAVAAAIRDQPGYLLQNAAVTLGEAMAGFALAIASAVLLGTILAASRRLERALYPMLLTLSSTPKPVFAPLLITIGGFGAGPKVVLVWLMCFFPIALATSTGLTATSAEFVELAQSLNASRWTTFLKFRVPAALPHIFGGLRIALPLALIGATVAELFGATQGLGVVIQNAGTNAALAWAAIVVLAAMSINLFYALTATLRALAPWIRHTTA</sequence>
<dbReference type="SUPFAM" id="SSF161098">
    <property type="entry name" value="MetI-like"/>
    <property type="match status" value="1"/>
</dbReference>
<feature type="transmembrane region" description="Helical" evidence="7">
    <location>
        <begin position="12"/>
        <end position="36"/>
    </location>
</feature>
<dbReference type="Pfam" id="PF00528">
    <property type="entry name" value="BPD_transp_1"/>
    <property type="match status" value="1"/>
</dbReference>
<dbReference type="Proteomes" id="UP000621500">
    <property type="component" value="Unassembled WGS sequence"/>
</dbReference>
<keyword evidence="6 7" id="KW-0472">Membrane</keyword>
<evidence type="ECO:0000256" key="7">
    <source>
        <dbReference type="RuleBase" id="RU363032"/>
    </source>
</evidence>
<protein>
    <submittedName>
        <fullName evidence="9">ABC transporter permease</fullName>
    </submittedName>
</protein>
<feature type="transmembrane region" description="Helical" evidence="7">
    <location>
        <begin position="183"/>
        <end position="206"/>
    </location>
</feature>
<feature type="transmembrane region" description="Helical" evidence="7">
    <location>
        <begin position="76"/>
        <end position="96"/>
    </location>
</feature>
<evidence type="ECO:0000259" key="8">
    <source>
        <dbReference type="PROSITE" id="PS50928"/>
    </source>
</evidence>
<evidence type="ECO:0000313" key="10">
    <source>
        <dbReference type="Proteomes" id="UP000621500"/>
    </source>
</evidence>
<evidence type="ECO:0000256" key="6">
    <source>
        <dbReference type="ARBA" id="ARBA00023136"/>
    </source>
</evidence>
<comment type="similarity">
    <text evidence="7">Belongs to the binding-protein-dependent transport system permease family.</text>
</comment>
<evidence type="ECO:0000256" key="4">
    <source>
        <dbReference type="ARBA" id="ARBA00022692"/>
    </source>
</evidence>
<accession>A0ABQ4ETB9</accession>
<keyword evidence="5 7" id="KW-1133">Transmembrane helix</keyword>
<feature type="transmembrane region" description="Helical" evidence="7">
    <location>
        <begin position="136"/>
        <end position="162"/>
    </location>
</feature>
<keyword evidence="10" id="KW-1185">Reference proteome</keyword>
<dbReference type="InterPro" id="IPR035906">
    <property type="entry name" value="MetI-like_sf"/>
</dbReference>
<feature type="transmembrane region" description="Helical" evidence="7">
    <location>
        <begin position="108"/>
        <end position="130"/>
    </location>
</feature>
<organism evidence="9 10">
    <name type="scientific">Plantactinospora mayteni</name>
    <dbReference type="NCBI Taxonomy" id="566021"/>
    <lineage>
        <taxon>Bacteria</taxon>
        <taxon>Bacillati</taxon>
        <taxon>Actinomycetota</taxon>
        <taxon>Actinomycetes</taxon>
        <taxon>Micromonosporales</taxon>
        <taxon>Micromonosporaceae</taxon>
        <taxon>Plantactinospora</taxon>
    </lineage>
</organism>
<evidence type="ECO:0000313" key="9">
    <source>
        <dbReference type="EMBL" id="GIG97906.1"/>
    </source>
</evidence>
<evidence type="ECO:0000256" key="3">
    <source>
        <dbReference type="ARBA" id="ARBA00022475"/>
    </source>
</evidence>
<dbReference type="Gene3D" id="1.10.3720.10">
    <property type="entry name" value="MetI-like"/>
    <property type="match status" value="1"/>
</dbReference>
<keyword evidence="3" id="KW-1003">Cell membrane</keyword>
<feature type="domain" description="ABC transmembrane type-1" evidence="8">
    <location>
        <begin position="69"/>
        <end position="247"/>
    </location>
</feature>
<dbReference type="EMBL" id="BONX01000031">
    <property type="protein sequence ID" value="GIG97906.1"/>
    <property type="molecule type" value="Genomic_DNA"/>
</dbReference>
<proteinExistence type="inferred from homology"/>
<evidence type="ECO:0000256" key="2">
    <source>
        <dbReference type="ARBA" id="ARBA00022448"/>
    </source>
</evidence>
<gene>
    <name evidence="9" type="primary">ssuC_5</name>
    <name evidence="9" type="ORF">Pma05_44790</name>
</gene>
<evidence type="ECO:0000256" key="5">
    <source>
        <dbReference type="ARBA" id="ARBA00022989"/>
    </source>
</evidence>
<dbReference type="RefSeq" id="WP_203859385.1">
    <property type="nucleotide sequence ID" value="NZ_BAAAZQ010000006.1"/>
</dbReference>
<keyword evidence="2 7" id="KW-0813">Transport</keyword>